<feature type="domain" description="FMN-binding" evidence="6">
    <location>
        <begin position="85"/>
        <end position="166"/>
    </location>
</feature>
<dbReference type="AlphaFoldDB" id="A0A420DGI0"/>
<evidence type="ECO:0000313" key="7">
    <source>
        <dbReference type="EMBL" id="RKE92186.1"/>
    </source>
</evidence>
<evidence type="ECO:0000256" key="1">
    <source>
        <dbReference type="ARBA" id="ARBA00022448"/>
    </source>
</evidence>
<evidence type="ECO:0000313" key="8">
    <source>
        <dbReference type="Proteomes" id="UP000284892"/>
    </source>
</evidence>
<dbReference type="Pfam" id="PF04205">
    <property type="entry name" value="FMN_bind"/>
    <property type="match status" value="1"/>
</dbReference>
<comment type="caution">
    <text evidence="7">The sequence shown here is derived from an EMBL/GenBank/DDBJ whole genome shotgun (WGS) entry which is preliminary data.</text>
</comment>
<dbReference type="PANTHER" id="PTHR36118:SF1">
    <property type="entry name" value="ION-TRANSLOCATING OXIDOREDUCTASE COMPLEX SUBUNIT G"/>
    <property type="match status" value="1"/>
</dbReference>
<accession>A0A420DGI0</accession>
<evidence type="ECO:0000256" key="2">
    <source>
        <dbReference type="ARBA" id="ARBA00022553"/>
    </source>
</evidence>
<organism evidence="7 8">
    <name type="scientific">Ichthyenterobacterium magnum</name>
    <dbReference type="NCBI Taxonomy" id="1230530"/>
    <lineage>
        <taxon>Bacteria</taxon>
        <taxon>Pseudomonadati</taxon>
        <taxon>Bacteroidota</taxon>
        <taxon>Flavobacteriia</taxon>
        <taxon>Flavobacteriales</taxon>
        <taxon>Flavobacteriaceae</taxon>
        <taxon>Ichthyenterobacterium</taxon>
    </lineage>
</organism>
<dbReference type="OrthoDB" id="9778782at2"/>
<dbReference type="SMART" id="SM00900">
    <property type="entry name" value="FMN_bind"/>
    <property type="match status" value="1"/>
</dbReference>
<sequence length="175" mass="19832">MNFKHIVFTLLALALLSFGLPKNIQKKVDKQIKATFEVEHFSLNPIVIDSELAKTLPSKFGLDNLFEIKTDSTFLAYAYISKAASKTDNFDYLVLLDKDLIVIKAKVLVYREDYGGEIGSKRWLKQFIGKTQNDELRYQDNIIAISGATISVRSMTNAMNDLLKSLKILHSKQVL</sequence>
<protein>
    <submittedName>
        <fullName evidence="7">FMN-binding protein</fullName>
    </submittedName>
</protein>
<evidence type="ECO:0000256" key="3">
    <source>
        <dbReference type="ARBA" id="ARBA00022630"/>
    </source>
</evidence>
<keyword evidence="1" id="KW-0813">Transport</keyword>
<dbReference type="GO" id="GO:0010181">
    <property type="term" value="F:FMN binding"/>
    <property type="evidence" value="ECO:0007669"/>
    <property type="project" value="InterPro"/>
</dbReference>
<proteinExistence type="predicted"/>
<keyword evidence="4" id="KW-0288">FMN</keyword>
<evidence type="ECO:0000256" key="5">
    <source>
        <dbReference type="ARBA" id="ARBA00022982"/>
    </source>
</evidence>
<evidence type="ECO:0000256" key="4">
    <source>
        <dbReference type="ARBA" id="ARBA00022643"/>
    </source>
</evidence>
<keyword evidence="2" id="KW-0597">Phosphoprotein</keyword>
<evidence type="ECO:0000259" key="6">
    <source>
        <dbReference type="SMART" id="SM00900"/>
    </source>
</evidence>
<dbReference type="InterPro" id="IPR007329">
    <property type="entry name" value="FMN-bd"/>
</dbReference>
<keyword evidence="8" id="KW-1185">Reference proteome</keyword>
<name>A0A420DGI0_9FLAO</name>
<gene>
    <name evidence="7" type="ORF">BXY80_2102</name>
</gene>
<keyword evidence="3" id="KW-0285">Flavoprotein</keyword>
<reference evidence="7 8" key="1">
    <citation type="submission" date="2018-09" db="EMBL/GenBank/DDBJ databases">
        <title>Genomic Encyclopedia of Archaeal and Bacterial Type Strains, Phase II (KMG-II): from individual species to whole genera.</title>
        <authorList>
            <person name="Goeker M."/>
        </authorList>
    </citation>
    <scope>NUCLEOTIDE SEQUENCE [LARGE SCALE GENOMIC DNA]</scope>
    <source>
        <strain evidence="7 8">DSM 26283</strain>
    </source>
</reference>
<dbReference type="RefSeq" id="WP_120201673.1">
    <property type="nucleotide sequence ID" value="NZ_RAQJ01000004.1"/>
</dbReference>
<dbReference type="InterPro" id="IPR010209">
    <property type="entry name" value="Ion_transpt_RnfG/RsxG"/>
</dbReference>
<dbReference type="EMBL" id="RAQJ01000004">
    <property type="protein sequence ID" value="RKE92186.1"/>
    <property type="molecule type" value="Genomic_DNA"/>
</dbReference>
<dbReference type="GO" id="GO:0022900">
    <property type="term" value="P:electron transport chain"/>
    <property type="evidence" value="ECO:0007669"/>
    <property type="project" value="InterPro"/>
</dbReference>
<keyword evidence="5" id="KW-0249">Electron transport</keyword>
<dbReference type="PANTHER" id="PTHR36118">
    <property type="entry name" value="ION-TRANSLOCATING OXIDOREDUCTASE COMPLEX SUBUNIT G"/>
    <property type="match status" value="1"/>
</dbReference>
<dbReference type="Proteomes" id="UP000284892">
    <property type="component" value="Unassembled WGS sequence"/>
</dbReference>
<dbReference type="GO" id="GO:0005886">
    <property type="term" value="C:plasma membrane"/>
    <property type="evidence" value="ECO:0007669"/>
    <property type="project" value="InterPro"/>
</dbReference>
<dbReference type="GO" id="GO:0009055">
    <property type="term" value="F:electron transfer activity"/>
    <property type="evidence" value="ECO:0007669"/>
    <property type="project" value="InterPro"/>
</dbReference>